<dbReference type="Pfam" id="PF03116">
    <property type="entry name" value="NQR2_RnfD_RnfE"/>
    <property type="match status" value="1"/>
</dbReference>
<evidence type="ECO:0000256" key="3">
    <source>
        <dbReference type="ARBA" id="ARBA00022630"/>
    </source>
</evidence>
<feature type="transmembrane region" description="Helical" evidence="9">
    <location>
        <begin position="14"/>
        <end position="31"/>
    </location>
</feature>
<evidence type="ECO:0000256" key="9">
    <source>
        <dbReference type="SAM" id="Phobius"/>
    </source>
</evidence>
<dbReference type="EMBL" id="LR633967">
    <property type="protein sequence ID" value="VUX55975.1"/>
    <property type="molecule type" value="Genomic_DNA"/>
</dbReference>
<evidence type="ECO:0000256" key="2">
    <source>
        <dbReference type="ARBA" id="ARBA00022553"/>
    </source>
</evidence>
<dbReference type="GO" id="GO:0055085">
    <property type="term" value="P:transmembrane transport"/>
    <property type="evidence" value="ECO:0007669"/>
    <property type="project" value="InterPro"/>
</dbReference>
<keyword evidence="1" id="KW-0813">Transport</keyword>
<feature type="transmembrane region" description="Helical" evidence="9">
    <location>
        <begin position="70"/>
        <end position="96"/>
    </location>
</feature>
<evidence type="ECO:0000313" key="10">
    <source>
        <dbReference type="EMBL" id="VUX55975.1"/>
    </source>
</evidence>
<accession>A0A7D9H466</accession>
<dbReference type="PANTHER" id="PTHR30578:SF0">
    <property type="entry name" value="ION-TRANSLOCATING OXIDOREDUCTASE COMPLEX SUBUNIT D"/>
    <property type="match status" value="1"/>
</dbReference>
<organism evidence="10">
    <name type="scientific">uncultured Woeseiaceae bacterium</name>
    <dbReference type="NCBI Taxonomy" id="1983305"/>
    <lineage>
        <taxon>Bacteria</taxon>
        <taxon>Pseudomonadati</taxon>
        <taxon>Pseudomonadota</taxon>
        <taxon>Gammaproteobacteria</taxon>
        <taxon>Woeseiales</taxon>
        <taxon>Woeseiaceae</taxon>
        <taxon>environmental samples</taxon>
    </lineage>
</organism>
<reference evidence="10" key="1">
    <citation type="submission" date="2019-07" db="EMBL/GenBank/DDBJ databases">
        <authorList>
            <person name="Weber M."/>
            <person name="Kostadinov I."/>
            <person name="Kostadinov D I."/>
        </authorList>
    </citation>
    <scope>NUCLEOTIDE SEQUENCE</scope>
    <source>
        <strain evidence="10">Gfbio:sag-sample-m06:053724c1-46a9-4a36-b237-ea2bf867836b</strain>
    </source>
</reference>
<feature type="transmembrane region" description="Helical" evidence="9">
    <location>
        <begin position="215"/>
        <end position="234"/>
    </location>
</feature>
<dbReference type="GO" id="GO:0005886">
    <property type="term" value="C:plasma membrane"/>
    <property type="evidence" value="ECO:0007669"/>
    <property type="project" value="TreeGrafter"/>
</dbReference>
<gene>
    <name evidence="10" type="ORF">JTBM06_V1_200007</name>
</gene>
<keyword evidence="4" id="KW-0288">FMN</keyword>
<keyword evidence="3" id="KW-0285">Flavoprotein</keyword>
<keyword evidence="2" id="KW-0597">Phosphoprotein</keyword>
<evidence type="ECO:0000256" key="8">
    <source>
        <dbReference type="ARBA" id="ARBA00023136"/>
    </source>
</evidence>
<evidence type="ECO:0000256" key="6">
    <source>
        <dbReference type="ARBA" id="ARBA00022967"/>
    </source>
</evidence>
<dbReference type="AlphaFoldDB" id="A0A7D9H466"/>
<evidence type="ECO:0000256" key="7">
    <source>
        <dbReference type="ARBA" id="ARBA00022989"/>
    </source>
</evidence>
<proteinExistence type="predicted"/>
<keyword evidence="8 9" id="KW-0472">Membrane</keyword>
<name>A0A7D9H466_9GAMM</name>
<keyword evidence="5 9" id="KW-0812">Transmembrane</keyword>
<dbReference type="InterPro" id="IPR004338">
    <property type="entry name" value="NqrB/RnfD"/>
</dbReference>
<keyword evidence="7 9" id="KW-1133">Transmembrane helix</keyword>
<feature type="transmembrane region" description="Helical" evidence="9">
    <location>
        <begin position="159"/>
        <end position="178"/>
    </location>
</feature>
<dbReference type="PANTHER" id="PTHR30578">
    <property type="entry name" value="ELECTRON TRANSPORT COMPLEX PROTEIN RNFD"/>
    <property type="match status" value="1"/>
</dbReference>
<evidence type="ECO:0000256" key="4">
    <source>
        <dbReference type="ARBA" id="ARBA00022643"/>
    </source>
</evidence>
<evidence type="ECO:0008006" key="11">
    <source>
        <dbReference type="Google" id="ProtNLM"/>
    </source>
</evidence>
<evidence type="ECO:0000256" key="1">
    <source>
        <dbReference type="ARBA" id="ARBA00022448"/>
    </source>
</evidence>
<evidence type="ECO:0000256" key="5">
    <source>
        <dbReference type="ARBA" id="ARBA00022692"/>
    </source>
</evidence>
<feature type="transmembrane region" description="Helical" evidence="9">
    <location>
        <begin position="133"/>
        <end position="152"/>
    </location>
</feature>
<protein>
    <recommendedName>
        <fullName evidence="11">Na+-transporting NADH:ubiquinone oxidoreductase, subunit NqrB</fullName>
    </recommendedName>
</protein>
<sequence length="279" mass="30421">MGMIVIIPPKDPRLYQIAVLGLLVSYGIFVLDFGIHWYNALAIGATALSVQFVGTRLATLPSFDPRSPMISALSLILLLRTDDVLLAMAAAAIAISSKFLVRFNGKHMFNPANVAIVSLMLLSDRVWISTGQWGNAAIGAFALACLGLIVLTRAKRAKTTITFLLAYAALLVGRALWLGDPLQIPLHHLQNGALLIFAFFMISDPRTTPNTAAGRIIYAMIVASIAFVIQFVFYQPNGPILALIMAAPLVPLIDFLKRGRNYEWTAPRINKPTHLCAPR</sequence>
<feature type="transmembrane region" description="Helical" evidence="9">
    <location>
        <begin position="184"/>
        <end position="203"/>
    </location>
</feature>
<feature type="transmembrane region" description="Helical" evidence="9">
    <location>
        <begin position="240"/>
        <end position="256"/>
    </location>
</feature>
<keyword evidence="6" id="KW-1278">Translocase</keyword>